<evidence type="ECO:0000259" key="1">
    <source>
        <dbReference type="Pfam" id="PF13456"/>
    </source>
</evidence>
<dbReference type="InterPro" id="IPR012337">
    <property type="entry name" value="RNaseH-like_sf"/>
</dbReference>
<dbReference type="InterPro" id="IPR052929">
    <property type="entry name" value="RNase_H-like_EbsB-rel"/>
</dbReference>
<evidence type="ECO:0000313" key="3">
    <source>
        <dbReference type="Proteomes" id="UP000030689"/>
    </source>
</evidence>
<dbReference type="GO" id="GO:0004523">
    <property type="term" value="F:RNA-DNA hybrid ribonuclease activity"/>
    <property type="evidence" value="ECO:0007669"/>
    <property type="project" value="InterPro"/>
</dbReference>
<dbReference type="Proteomes" id="UP000030689">
    <property type="component" value="Unassembled WGS sequence"/>
</dbReference>
<keyword evidence="3" id="KW-1185">Reference proteome</keyword>
<dbReference type="Gene3D" id="3.30.420.10">
    <property type="entry name" value="Ribonuclease H-like superfamily/Ribonuclease H"/>
    <property type="match status" value="1"/>
</dbReference>
<feature type="domain" description="RNase H type-1" evidence="1">
    <location>
        <begin position="145"/>
        <end position="225"/>
    </location>
</feature>
<dbReference type="Gramene" id="ESQ38265">
    <property type="protein sequence ID" value="ESQ38265"/>
    <property type="gene ID" value="EUTSA_v10029165mg"/>
</dbReference>
<dbReference type="OMA" id="SAWICWN"/>
<dbReference type="InterPro" id="IPR002156">
    <property type="entry name" value="RNaseH_domain"/>
</dbReference>
<sequence>MNEPNLELGSFLIRRHRSLEFCWSECKTCGVPEIISHVLRDCPFAKNVWDLAPFRDQHHLNTVQVLDFLDRAASLVTLPPSGLHSAFLSAWICWNLRVARNHRIFSNMVFSEQEVITKAIAEAKIWQEAQKAIPPPHINPPTSCNIDAAWHAESLSYGMGIILKFNDEDRVQSFASSRCHVSSELAAEARAMREALLIAIDRGYEEIQVLLDSMSLVNTLNSQDSYRDSRNC</sequence>
<dbReference type="KEGG" id="eus:EUTSA_v10029165mg"/>
<accession>V4KK70</accession>
<dbReference type="PANTHER" id="PTHR47074:SF11">
    <property type="entry name" value="REVERSE TRANSCRIPTASE-LIKE PROTEIN"/>
    <property type="match status" value="1"/>
</dbReference>
<dbReference type="EMBL" id="KI517537">
    <property type="protein sequence ID" value="ESQ38265.1"/>
    <property type="molecule type" value="Genomic_DNA"/>
</dbReference>
<dbReference type="AlphaFoldDB" id="V4KK70"/>
<dbReference type="GO" id="GO:0003676">
    <property type="term" value="F:nucleic acid binding"/>
    <property type="evidence" value="ECO:0007669"/>
    <property type="project" value="InterPro"/>
</dbReference>
<dbReference type="SUPFAM" id="SSF53098">
    <property type="entry name" value="Ribonuclease H-like"/>
    <property type="match status" value="1"/>
</dbReference>
<dbReference type="Pfam" id="PF13456">
    <property type="entry name" value="RVT_3"/>
    <property type="match status" value="1"/>
</dbReference>
<reference evidence="2 3" key="1">
    <citation type="journal article" date="2013" name="Front. Plant Sci.">
        <title>The Reference Genome of the Halophytic Plant Eutrema salsugineum.</title>
        <authorList>
            <person name="Yang R."/>
            <person name="Jarvis D.E."/>
            <person name="Chen H."/>
            <person name="Beilstein M.A."/>
            <person name="Grimwood J."/>
            <person name="Jenkins J."/>
            <person name="Shu S."/>
            <person name="Prochnik S."/>
            <person name="Xin M."/>
            <person name="Ma C."/>
            <person name="Schmutz J."/>
            <person name="Wing R.A."/>
            <person name="Mitchell-Olds T."/>
            <person name="Schumaker K.S."/>
            <person name="Wang X."/>
        </authorList>
    </citation>
    <scope>NUCLEOTIDE SEQUENCE [LARGE SCALE GENOMIC DNA]</scope>
</reference>
<protein>
    <recommendedName>
        <fullName evidence="1">RNase H type-1 domain-containing protein</fullName>
    </recommendedName>
</protein>
<organism evidence="2 3">
    <name type="scientific">Eutrema salsugineum</name>
    <name type="common">Saltwater cress</name>
    <name type="synonym">Sisymbrium salsugineum</name>
    <dbReference type="NCBI Taxonomy" id="72664"/>
    <lineage>
        <taxon>Eukaryota</taxon>
        <taxon>Viridiplantae</taxon>
        <taxon>Streptophyta</taxon>
        <taxon>Embryophyta</taxon>
        <taxon>Tracheophyta</taxon>
        <taxon>Spermatophyta</taxon>
        <taxon>Magnoliopsida</taxon>
        <taxon>eudicotyledons</taxon>
        <taxon>Gunneridae</taxon>
        <taxon>Pentapetalae</taxon>
        <taxon>rosids</taxon>
        <taxon>malvids</taxon>
        <taxon>Brassicales</taxon>
        <taxon>Brassicaceae</taxon>
        <taxon>Eutremeae</taxon>
        <taxon>Eutrema</taxon>
    </lineage>
</organism>
<name>V4KK70_EUTSA</name>
<dbReference type="eggNOG" id="KOG1075">
    <property type="taxonomic scope" value="Eukaryota"/>
</dbReference>
<gene>
    <name evidence="2" type="ORF">EUTSA_v10029165mg</name>
</gene>
<proteinExistence type="predicted"/>
<evidence type="ECO:0000313" key="2">
    <source>
        <dbReference type="EMBL" id="ESQ38265.1"/>
    </source>
</evidence>
<dbReference type="PANTHER" id="PTHR47074">
    <property type="entry name" value="BNAC02G40300D PROTEIN"/>
    <property type="match status" value="1"/>
</dbReference>
<dbReference type="InterPro" id="IPR036397">
    <property type="entry name" value="RNaseH_sf"/>
</dbReference>